<accession>A0AAW4PQI5</accession>
<name>A0AAW4PQI5_9EURY</name>
<evidence type="ECO:0008006" key="3">
    <source>
        <dbReference type="Google" id="ProtNLM"/>
    </source>
</evidence>
<gene>
    <name evidence="1" type="ORF">EGH21_12540</name>
</gene>
<evidence type="ECO:0000313" key="2">
    <source>
        <dbReference type="Proteomes" id="UP001430377"/>
    </source>
</evidence>
<sequence length="173" mass="18450">MSSTTELADPKAIGLDVEDLVVGTVDALAAAEDDDAHHDAVVTELLCPSLVDADVPVVFCGTPLVPVGAHVEIKACKRWTSDGPGRSRGRWVLKGRDDGQHAALLDGASYYALAVYETTPGDERVLVAIAVIPASLLDEHLRGRWRETDRREGTLAKLGWPHLLGRVLGGEPA</sequence>
<organism evidence="1 2">
    <name type="scientific">Haloarcula rubra</name>
    <dbReference type="NCBI Taxonomy" id="2487747"/>
    <lineage>
        <taxon>Archaea</taxon>
        <taxon>Methanobacteriati</taxon>
        <taxon>Methanobacteriota</taxon>
        <taxon>Stenosarchaea group</taxon>
        <taxon>Halobacteria</taxon>
        <taxon>Halobacteriales</taxon>
        <taxon>Haloarculaceae</taxon>
        <taxon>Haloarcula</taxon>
    </lineage>
</organism>
<dbReference type="InterPro" id="IPR058715">
    <property type="entry name" value="PDDEXK_nuclease-rel"/>
</dbReference>
<protein>
    <recommendedName>
        <fullName evidence="3">Restriction endonuclease</fullName>
    </recommendedName>
</protein>
<proteinExistence type="predicted"/>
<evidence type="ECO:0000313" key="1">
    <source>
        <dbReference type="EMBL" id="MBX0323858.1"/>
    </source>
</evidence>
<dbReference type="RefSeq" id="WP_220618820.1">
    <property type="nucleotide sequence ID" value="NZ_RKLR01000004.1"/>
</dbReference>
<reference evidence="1 2" key="1">
    <citation type="submission" date="2021-06" db="EMBL/GenBank/DDBJ databases">
        <title>Halomicroarcula sp. a new haloarchaeum isolated from saline soil.</title>
        <authorList>
            <person name="Duran-Viseras A."/>
            <person name="Sanchez-Porro C."/>
            <person name="Ventosa A."/>
        </authorList>
    </citation>
    <scope>NUCLEOTIDE SEQUENCE [LARGE SCALE GENOMIC DNA]</scope>
    <source>
        <strain evidence="1 2">F13</strain>
    </source>
</reference>
<dbReference type="Pfam" id="PF25941">
    <property type="entry name" value="PDDEXK_16"/>
    <property type="match status" value="1"/>
</dbReference>
<dbReference type="AlphaFoldDB" id="A0AAW4PQI5"/>
<dbReference type="Proteomes" id="UP001430377">
    <property type="component" value="Unassembled WGS sequence"/>
</dbReference>
<dbReference type="EMBL" id="RKLR01000004">
    <property type="protein sequence ID" value="MBX0323858.1"/>
    <property type="molecule type" value="Genomic_DNA"/>
</dbReference>
<comment type="caution">
    <text evidence="1">The sequence shown here is derived from an EMBL/GenBank/DDBJ whole genome shotgun (WGS) entry which is preliminary data.</text>
</comment>
<keyword evidence="2" id="KW-1185">Reference proteome</keyword>